<feature type="region of interest" description="Disordered" evidence="1">
    <location>
        <begin position="505"/>
        <end position="636"/>
    </location>
</feature>
<organism evidence="2 3">
    <name type="scientific">Lepraria neglecta</name>
    <dbReference type="NCBI Taxonomy" id="209136"/>
    <lineage>
        <taxon>Eukaryota</taxon>
        <taxon>Fungi</taxon>
        <taxon>Dikarya</taxon>
        <taxon>Ascomycota</taxon>
        <taxon>Pezizomycotina</taxon>
        <taxon>Lecanoromycetes</taxon>
        <taxon>OSLEUM clade</taxon>
        <taxon>Lecanoromycetidae</taxon>
        <taxon>Lecanorales</taxon>
        <taxon>Lecanorineae</taxon>
        <taxon>Stereocaulaceae</taxon>
        <taxon>Lepraria</taxon>
    </lineage>
</organism>
<evidence type="ECO:0000313" key="3">
    <source>
        <dbReference type="Proteomes" id="UP001276659"/>
    </source>
</evidence>
<sequence>MASLKAVYQSYLANPNASALSDNASLNYITTLTTINTAAAIFKHNKAHQTVLKKKEEKVLSCIEGSDAVCMDIETTLEFISGGGAYLPGLDDNFLSDRVVTFPMVHMVHFDSSQKIQQIRLYWDQGSLLKHVDVIGGRARNWPIRDGKDQANLIATSVANTTQSAGPGRPSTQAARDPDEVVFTNNTTKLRSQSKNVTRDPHASLSLFAPRGEQDEDFAAKVVKPYAPAAAKPPPRDYHDLFVGNDSDASPQAKARATSPRKENAGIRAPKSQSAKPPPRDYHDLFVGNDSDASPVHTKDGASSPKKEDMTPRHIAPKGGAGKNYQPSRLFDTDEAPGTPGTPVQSPDKPRKPDPNKYNHFNFDDGDDAKPVPVRPKSKHQNNWDFEDFTTPQKVTTKVRGQDAVRHFGWEDDEPIMDSPAKHPAVAKARPDSKSNFEFQDDGTPAGERRPAGHPRGAGNVRAGTGMYANRIFNENEIPASPVKKNRPLSSVTNLKDRHKDFDAHWDMTDESPGGANETKQGVSEARKKVVSQMGAQWEATDSSPGPQRNSNKNNGEGRINPISGDKENMQNGGNGGNQHVGIKSGGDGMGGKKGAGRSWGFGDDSDEDGVGGKNAGGFRASKIQQKPKDSGFWDF</sequence>
<feature type="compositionally biased region" description="Polar residues" evidence="1">
    <location>
        <begin position="540"/>
        <end position="555"/>
    </location>
</feature>
<evidence type="ECO:0000256" key="1">
    <source>
        <dbReference type="SAM" id="MobiDB-lite"/>
    </source>
</evidence>
<feature type="region of interest" description="Disordered" evidence="1">
    <location>
        <begin position="410"/>
        <end position="463"/>
    </location>
</feature>
<proteinExistence type="predicted"/>
<feature type="compositionally biased region" description="Basic and acidic residues" evidence="1">
    <location>
        <begin position="348"/>
        <end position="357"/>
    </location>
</feature>
<feature type="compositionally biased region" description="Basic and acidic residues" evidence="1">
    <location>
        <begin position="627"/>
        <end position="636"/>
    </location>
</feature>
<feature type="compositionally biased region" description="Basic and acidic residues" evidence="1">
    <location>
        <begin position="297"/>
        <end position="312"/>
    </location>
</feature>
<dbReference type="Proteomes" id="UP001276659">
    <property type="component" value="Unassembled WGS sequence"/>
</dbReference>
<dbReference type="EMBL" id="JASNWA010000011">
    <property type="protein sequence ID" value="KAK3167075.1"/>
    <property type="molecule type" value="Genomic_DNA"/>
</dbReference>
<evidence type="ECO:0000313" key="2">
    <source>
        <dbReference type="EMBL" id="KAK3167075.1"/>
    </source>
</evidence>
<comment type="caution">
    <text evidence="2">The sequence shown here is derived from an EMBL/GenBank/DDBJ whole genome shotgun (WGS) entry which is preliminary data.</text>
</comment>
<accession>A0AAD9YW41</accession>
<gene>
    <name evidence="2" type="ORF">OEA41_010200</name>
</gene>
<feature type="region of interest" description="Disordered" evidence="1">
    <location>
        <begin position="159"/>
        <end position="180"/>
    </location>
</feature>
<keyword evidence="3" id="KW-1185">Reference proteome</keyword>
<dbReference type="AlphaFoldDB" id="A0AAD9YW41"/>
<name>A0AAD9YW41_9LECA</name>
<feature type="region of interest" description="Disordered" evidence="1">
    <location>
        <begin position="228"/>
        <end position="389"/>
    </location>
</feature>
<reference evidence="2" key="1">
    <citation type="submission" date="2022-11" db="EMBL/GenBank/DDBJ databases">
        <title>Chromosomal genome sequence assembly and mating type (MAT) locus characterization of the leprose asexual lichenized fungus Lepraria neglecta (Nyl.) Erichsen.</title>
        <authorList>
            <person name="Allen J.L."/>
            <person name="Pfeffer B."/>
        </authorList>
    </citation>
    <scope>NUCLEOTIDE SEQUENCE</scope>
    <source>
        <strain evidence="2">Allen 5258</strain>
    </source>
</reference>
<protein>
    <submittedName>
        <fullName evidence="2">Uncharacterized protein</fullName>
    </submittedName>
</protein>
<feature type="compositionally biased region" description="Gly residues" evidence="1">
    <location>
        <begin position="573"/>
        <end position="600"/>
    </location>
</feature>
<feature type="compositionally biased region" description="Polar residues" evidence="1">
    <location>
        <begin position="159"/>
        <end position="174"/>
    </location>
</feature>